<name>A0A1J4VCH5_9BACT</name>
<accession>A0A1J4VCH5</accession>
<evidence type="ECO:0000313" key="2">
    <source>
        <dbReference type="Proteomes" id="UP000183206"/>
    </source>
</evidence>
<dbReference type="InterPro" id="IPR027375">
    <property type="entry name" value="DKNYY"/>
</dbReference>
<dbReference type="AlphaFoldDB" id="A0A1J4VCH5"/>
<proteinExistence type="predicted"/>
<evidence type="ECO:0000313" key="1">
    <source>
        <dbReference type="EMBL" id="OIO32421.1"/>
    </source>
</evidence>
<dbReference type="Pfam" id="PF13644">
    <property type="entry name" value="DKNYY"/>
    <property type="match status" value="1"/>
</dbReference>
<comment type="caution">
    <text evidence="1">The sequence shown here is derived from an EMBL/GenBank/DDBJ whole genome shotgun (WGS) entry which is preliminary data.</text>
</comment>
<gene>
    <name evidence="1" type="ORF">AUJ44_02440</name>
</gene>
<organism evidence="1 2">
    <name type="scientific">Candidatus Nomurabacteria bacterium CG1_02_47_685</name>
    <dbReference type="NCBI Taxonomy" id="1805282"/>
    <lineage>
        <taxon>Bacteria</taxon>
        <taxon>Candidatus Nomuraibacteriota</taxon>
    </lineage>
</organism>
<dbReference type="EMBL" id="MNVO01000039">
    <property type="protein sequence ID" value="OIO32421.1"/>
    <property type="molecule type" value="Genomic_DNA"/>
</dbReference>
<evidence type="ECO:0008006" key="3">
    <source>
        <dbReference type="Google" id="ProtNLM"/>
    </source>
</evidence>
<dbReference type="STRING" id="1805282.AUJ44_02440"/>
<sequence length="227" mass="25333">MYVIAGPTTPTGVEWTLEKHILANLEKKIDGDSIYYSTNGQTVFLNKNMLDVLYNGKTLERTPIQGADPQTFVQLTGLLGYYSSPDDGRKPQYIYARDSKRVYYNGIPIVGASVNEFQPLENGWLVHSYGVDRTRVYYEDKRLPDADPATFVILWETPKEGCGAGIYSKDASHVYFKDRVVVGADPKTFRVLIGEGAYGADDKNVYKENDLVPGADSKTFTPVCNYG</sequence>
<reference evidence="1 2" key="1">
    <citation type="journal article" date="2016" name="Environ. Microbiol.">
        <title>Genomic resolution of a cold subsurface aquifer community provides metabolic insights for novel microbes adapted to high CO concentrations.</title>
        <authorList>
            <person name="Probst A.J."/>
            <person name="Castelle C.J."/>
            <person name="Singh A."/>
            <person name="Brown C.T."/>
            <person name="Anantharaman K."/>
            <person name="Sharon I."/>
            <person name="Hug L.A."/>
            <person name="Burstein D."/>
            <person name="Emerson J.B."/>
            <person name="Thomas B.C."/>
            <person name="Banfield J.F."/>
        </authorList>
    </citation>
    <scope>NUCLEOTIDE SEQUENCE [LARGE SCALE GENOMIC DNA]</scope>
    <source>
        <strain evidence="1">CG1_02_47_685</strain>
    </source>
</reference>
<protein>
    <recommendedName>
        <fullName evidence="3">DKNYY family protein</fullName>
    </recommendedName>
</protein>
<dbReference type="Proteomes" id="UP000183206">
    <property type="component" value="Unassembled WGS sequence"/>
</dbReference>